<comment type="subcellular location">
    <subcellularLocation>
        <location evidence="1">Membrane</location>
        <topology evidence="1">Multi-pass membrane protein</topology>
    </subcellularLocation>
</comment>
<feature type="transmembrane region" description="Helical" evidence="6">
    <location>
        <begin position="438"/>
        <end position="457"/>
    </location>
</feature>
<dbReference type="InterPro" id="IPR003689">
    <property type="entry name" value="ZIP"/>
</dbReference>
<evidence type="ECO:0000256" key="5">
    <source>
        <dbReference type="SAM" id="MobiDB-lite"/>
    </source>
</evidence>
<evidence type="ECO:0000313" key="8">
    <source>
        <dbReference type="Proteomes" id="UP000077002"/>
    </source>
</evidence>
<keyword evidence="8" id="KW-1185">Reference proteome</keyword>
<feature type="compositionally biased region" description="Polar residues" evidence="5">
    <location>
        <begin position="350"/>
        <end position="360"/>
    </location>
</feature>
<feature type="transmembrane region" description="Helical" evidence="6">
    <location>
        <begin position="260"/>
        <end position="282"/>
    </location>
</feature>
<feature type="transmembrane region" description="Helical" evidence="6">
    <location>
        <begin position="469"/>
        <end position="490"/>
    </location>
</feature>
<keyword evidence="3 6" id="KW-1133">Transmembrane helix</keyword>
<feature type="compositionally biased region" description="Polar residues" evidence="5">
    <location>
        <begin position="328"/>
        <end position="338"/>
    </location>
</feature>
<gene>
    <name evidence="7" type="ORF">AYO21_04144</name>
</gene>
<dbReference type="Proteomes" id="UP000077002">
    <property type="component" value="Unassembled WGS sequence"/>
</dbReference>
<keyword evidence="2 6" id="KW-0812">Transmembrane</keyword>
<organism evidence="7 8">
    <name type="scientific">Fonsecaea monophora</name>
    <dbReference type="NCBI Taxonomy" id="254056"/>
    <lineage>
        <taxon>Eukaryota</taxon>
        <taxon>Fungi</taxon>
        <taxon>Dikarya</taxon>
        <taxon>Ascomycota</taxon>
        <taxon>Pezizomycotina</taxon>
        <taxon>Eurotiomycetes</taxon>
        <taxon>Chaetothyriomycetidae</taxon>
        <taxon>Chaetothyriales</taxon>
        <taxon>Herpotrichiellaceae</taxon>
        <taxon>Fonsecaea</taxon>
    </lineage>
</organism>
<feature type="transmembrane region" description="Helical" evidence="6">
    <location>
        <begin position="185"/>
        <end position="207"/>
    </location>
</feature>
<evidence type="ECO:0000256" key="1">
    <source>
        <dbReference type="ARBA" id="ARBA00004141"/>
    </source>
</evidence>
<keyword evidence="4 6" id="KW-0472">Membrane</keyword>
<dbReference type="RefSeq" id="XP_022513632.1">
    <property type="nucleotide sequence ID" value="XM_022654117.1"/>
</dbReference>
<accession>A0A177FDG7</accession>
<evidence type="ECO:0000256" key="2">
    <source>
        <dbReference type="ARBA" id="ARBA00022692"/>
    </source>
</evidence>
<dbReference type="PANTHER" id="PTHR11040">
    <property type="entry name" value="ZINC/IRON TRANSPORTER"/>
    <property type="match status" value="1"/>
</dbReference>
<dbReference type="Pfam" id="PF02535">
    <property type="entry name" value="Zip"/>
    <property type="match status" value="1"/>
</dbReference>
<feature type="region of interest" description="Disordered" evidence="5">
    <location>
        <begin position="293"/>
        <end position="370"/>
    </location>
</feature>
<dbReference type="PANTHER" id="PTHR11040:SF55">
    <property type="entry name" value="MEMBRANE ZINC ION TRANSPORTER, PUTATIVE (AFU_ORTHOLOGUE AFUA_6G00470)-RELATED"/>
    <property type="match status" value="1"/>
</dbReference>
<protein>
    <submittedName>
        <fullName evidence="7">Uncharacterized protein</fullName>
    </submittedName>
</protein>
<dbReference type="OrthoDB" id="448280at2759"/>
<proteinExistence type="predicted"/>
<sequence length="532" mass="57146">MNCPSRTDDVELEHPTWNQNPPDLAADLTTRQDLNGIANSREHKAACDDDRVDGLPPAVKTCLFDRPPDALIPAASTAGLPYGLASLPKTVAAGDGRHRLPSPPSTPAPAVSALWSWTTWGLSVAVTSFSFSVIGQTYHAYLGHFSEGPASAYASNSLAASTSSVRKRSTCPDDSANEDLYNTPLHVGALFIILLVSTLACSFAMLASRFPGLRLPAHFFFVIRHFGTGVLIATAFVHLLPTAFISLGDPCLTGFWNDDYPAMPGAIALAGIFLVILVEMIFHPCRRIRPRLEDHPTGDHALTDASHGNPSQTDPTGPLRDMGPLVGKQSSIGRSLSRVNDPRDVDQIEEMNSSKVNARPSSHREHDGTSAEAMRTLTRDQKLRKARLQCVLLEIGILFHSVFIGMALSVSTGKTFEGLALGSRIADIDWPMGTWQPWFMALAYGCTTPLGQAIGLATHSLYSPSSETGLLLVGTMNAISAGLLTFASLVELLSEDFLSDHSWDVLRGKSRVFASLLVFAGAFAMSLVGAWA</sequence>
<feature type="compositionally biased region" description="Basic and acidic residues" evidence="5">
    <location>
        <begin position="293"/>
        <end position="302"/>
    </location>
</feature>
<evidence type="ECO:0000256" key="3">
    <source>
        <dbReference type="ARBA" id="ARBA00022989"/>
    </source>
</evidence>
<dbReference type="AlphaFoldDB" id="A0A177FDG7"/>
<feature type="compositionally biased region" description="Polar residues" evidence="5">
    <location>
        <begin position="306"/>
        <end position="315"/>
    </location>
</feature>
<feature type="transmembrane region" description="Helical" evidence="6">
    <location>
        <begin position="219"/>
        <end position="240"/>
    </location>
</feature>
<dbReference type="GO" id="GO:0005385">
    <property type="term" value="F:zinc ion transmembrane transporter activity"/>
    <property type="evidence" value="ECO:0007669"/>
    <property type="project" value="TreeGrafter"/>
</dbReference>
<evidence type="ECO:0000313" key="7">
    <source>
        <dbReference type="EMBL" id="OAG41680.1"/>
    </source>
</evidence>
<feature type="compositionally biased region" description="Basic and acidic residues" evidence="5">
    <location>
        <begin position="1"/>
        <end position="14"/>
    </location>
</feature>
<evidence type="ECO:0000256" key="4">
    <source>
        <dbReference type="ARBA" id="ARBA00023136"/>
    </source>
</evidence>
<feature type="transmembrane region" description="Helical" evidence="6">
    <location>
        <begin position="510"/>
        <end position="531"/>
    </location>
</feature>
<comment type="caution">
    <text evidence="7">The sequence shown here is derived from an EMBL/GenBank/DDBJ whole genome shotgun (WGS) entry which is preliminary data.</text>
</comment>
<reference evidence="7 8" key="1">
    <citation type="submission" date="2016-03" db="EMBL/GenBank/DDBJ databases">
        <title>Draft genome sequence of the Fonsecaea monophora CBS 269.37.</title>
        <authorList>
            <person name="Bombassaro A."/>
            <person name="Vinicius W.A."/>
            <person name="De Hoog S."/>
            <person name="Sun J."/>
            <person name="Souza E.M."/>
            <person name="Raittz R.T."/>
            <person name="Costa F."/>
            <person name="Leao A.C."/>
            <person name="Tadra-Sfeir M.Z."/>
            <person name="Baura V."/>
            <person name="Balsanelli E."/>
            <person name="Pedrosa F.O."/>
            <person name="Moreno L.F."/>
            <person name="Steffens M.B."/>
            <person name="Xi L."/>
            <person name="Bocca A.L."/>
            <person name="Felipe M.S."/>
            <person name="Teixeira M."/>
            <person name="Telles Filho F.Q."/>
            <person name="Azevedo C.M."/>
            <person name="Gomes R."/>
            <person name="Vicente V.A."/>
        </authorList>
    </citation>
    <scope>NUCLEOTIDE SEQUENCE [LARGE SCALE GENOMIC DNA]</scope>
    <source>
        <strain evidence="7 8">CBS 269.37</strain>
    </source>
</reference>
<feature type="transmembrane region" description="Helical" evidence="6">
    <location>
        <begin position="391"/>
        <end position="410"/>
    </location>
</feature>
<feature type="region of interest" description="Disordered" evidence="5">
    <location>
        <begin position="1"/>
        <end position="23"/>
    </location>
</feature>
<name>A0A177FDG7_9EURO</name>
<dbReference type="GO" id="GO:0005886">
    <property type="term" value="C:plasma membrane"/>
    <property type="evidence" value="ECO:0007669"/>
    <property type="project" value="TreeGrafter"/>
</dbReference>
<dbReference type="EMBL" id="LVKK01000022">
    <property type="protein sequence ID" value="OAG41680.1"/>
    <property type="molecule type" value="Genomic_DNA"/>
</dbReference>
<dbReference type="GeneID" id="34599314"/>
<evidence type="ECO:0000256" key="6">
    <source>
        <dbReference type="SAM" id="Phobius"/>
    </source>
</evidence>